<dbReference type="Proteomes" id="UP000672032">
    <property type="component" value="Chromosome 3"/>
</dbReference>
<dbReference type="AlphaFoldDB" id="A0A8A3PC35"/>
<proteinExistence type="predicted"/>
<evidence type="ECO:0000313" key="2">
    <source>
        <dbReference type="EMBL" id="QSZ32670.1"/>
    </source>
</evidence>
<dbReference type="OrthoDB" id="3541947at2759"/>
<evidence type="ECO:0000313" key="3">
    <source>
        <dbReference type="Proteomes" id="UP000672032"/>
    </source>
</evidence>
<name>A0A8A3PC35_9HELO</name>
<dbReference type="EMBL" id="CP063407">
    <property type="protein sequence ID" value="QSZ32670.1"/>
    <property type="molecule type" value="Genomic_DNA"/>
</dbReference>
<organism evidence="2 3">
    <name type="scientific">Monilinia vaccinii-corymbosi</name>
    <dbReference type="NCBI Taxonomy" id="61207"/>
    <lineage>
        <taxon>Eukaryota</taxon>
        <taxon>Fungi</taxon>
        <taxon>Dikarya</taxon>
        <taxon>Ascomycota</taxon>
        <taxon>Pezizomycotina</taxon>
        <taxon>Leotiomycetes</taxon>
        <taxon>Helotiales</taxon>
        <taxon>Sclerotiniaceae</taxon>
        <taxon>Monilinia</taxon>
    </lineage>
</organism>
<feature type="region of interest" description="Disordered" evidence="1">
    <location>
        <begin position="104"/>
        <end position="132"/>
    </location>
</feature>
<gene>
    <name evidence="2" type="ORF">DSL72_002249</name>
</gene>
<evidence type="ECO:0000256" key="1">
    <source>
        <dbReference type="SAM" id="MobiDB-lite"/>
    </source>
</evidence>
<reference evidence="2" key="1">
    <citation type="submission" date="2020-10" db="EMBL/GenBank/DDBJ databases">
        <title>Genome Sequence of Monilinia vaccinii-corymbosi Sheds Light on Mummy Berry Disease Infection of Blueberry and Mating Type.</title>
        <authorList>
            <person name="Yow A.G."/>
            <person name="Zhang Y."/>
            <person name="Bansal K."/>
            <person name="Eacker S.M."/>
            <person name="Sullivan S."/>
            <person name="Liachko I."/>
            <person name="Cubeta M.A."/>
            <person name="Rollins J.A."/>
            <person name="Ashrafi H."/>
        </authorList>
    </citation>
    <scope>NUCLEOTIDE SEQUENCE</scope>
    <source>
        <strain evidence="2">RL-1</strain>
    </source>
</reference>
<sequence>MVQNYLVYECGHEEPEVPSMPMKFKRALSSKKQQSKDIPAEGQCEKCKLDEAADREARKAHYDQAWVDQIARSQKAEQASCARRLEDMVEADLLAREMGTSAESVAQEIGMTTEGPIKRRKRRTNTLRSQLT</sequence>
<accession>A0A8A3PC35</accession>
<keyword evidence="3" id="KW-1185">Reference proteome</keyword>
<protein>
    <submittedName>
        <fullName evidence="2">Uncharacterized protein</fullName>
    </submittedName>
</protein>